<keyword evidence="5" id="KW-1185">Reference proteome</keyword>
<dbReference type="OrthoDB" id="75169at2759"/>
<evidence type="ECO:0008006" key="6">
    <source>
        <dbReference type="Google" id="ProtNLM"/>
    </source>
</evidence>
<comment type="caution">
    <text evidence="4">The sequence shown here is derived from an EMBL/GenBank/DDBJ whole genome shotgun (WGS) entry which is preliminary data.</text>
</comment>
<sequence length="338" mass="37624">MADGALFPACVTFPVIANHIDQEAMATPVFIVDAFTNEKFCGNQAAVCLFKKPRSDLEYQRIGAEFNLSETAVPLPLDTNDFKTASKFSLRWFTPTNEVSLCGHATLATAHVLFHDVGNVNQTIAFESKSGTLTVDKARNGSYQLNFPLYKLRSLKFSNKKNPFANKFEEIEGPAFILDIVKSLGIESKFKGALQNVDSKKCILVIDENTTKEELQNVTRCPDEMLKTHPEGTFVRGVVVSFKPKDPVAQGFVDKNGRPYDYVSRYFAPWVGINEDPATGSSQCVLANLWSKFFEEGRELYAFQCYPNRGAQFLVQPKNDRLAIKGEAVTVIQGTANF</sequence>
<dbReference type="Proteomes" id="UP000298663">
    <property type="component" value="Chromosome X"/>
</dbReference>
<evidence type="ECO:0000256" key="2">
    <source>
        <dbReference type="ARBA" id="ARBA00023235"/>
    </source>
</evidence>
<reference evidence="4 5" key="2">
    <citation type="journal article" date="2019" name="G3 (Bethesda)">
        <title>Hybrid Assembly of the Genome of the Entomopathogenic Nematode Steinernema carpocapsae Identifies the X-Chromosome.</title>
        <authorList>
            <person name="Serra L."/>
            <person name="Macchietto M."/>
            <person name="Macias-Munoz A."/>
            <person name="McGill C.J."/>
            <person name="Rodriguez I.M."/>
            <person name="Rodriguez B."/>
            <person name="Murad R."/>
            <person name="Mortazavi A."/>
        </authorList>
    </citation>
    <scope>NUCLEOTIDE SEQUENCE [LARGE SCALE GENOMIC DNA]</scope>
    <source>
        <strain evidence="4 5">ALL</strain>
    </source>
</reference>
<evidence type="ECO:0000313" key="5">
    <source>
        <dbReference type="Proteomes" id="UP000298663"/>
    </source>
</evidence>
<dbReference type="AlphaFoldDB" id="A0A4U8UYK0"/>
<dbReference type="GO" id="GO:0005737">
    <property type="term" value="C:cytoplasm"/>
    <property type="evidence" value="ECO:0007669"/>
    <property type="project" value="TreeGrafter"/>
</dbReference>
<evidence type="ECO:0000313" key="4">
    <source>
        <dbReference type="EMBL" id="TMS38571.1"/>
    </source>
</evidence>
<gene>
    <name evidence="4" type="ORF">L596_005266</name>
</gene>
<dbReference type="PIRSF" id="PIRSF016184">
    <property type="entry name" value="PhzC_PhzF"/>
    <property type="match status" value="1"/>
</dbReference>
<comment type="similarity">
    <text evidence="1">Belongs to the PhzF family.</text>
</comment>
<evidence type="ECO:0000256" key="3">
    <source>
        <dbReference type="PIRSR" id="PIRSR016184-1"/>
    </source>
</evidence>
<accession>A0A4U8UYK0</accession>
<reference evidence="4 5" key="1">
    <citation type="journal article" date="2015" name="Genome Biol.">
        <title>Comparative genomics of Steinernema reveals deeply conserved gene regulatory networks.</title>
        <authorList>
            <person name="Dillman A.R."/>
            <person name="Macchietto M."/>
            <person name="Porter C.F."/>
            <person name="Rogers A."/>
            <person name="Williams B."/>
            <person name="Antoshechkin I."/>
            <person name="Lee M.M."/>
            <person name="Goodwin Z."/>
            <person name="Lu X."/>
            <person name="Lewis E.E."/>
            <person name="Goodrich-Blair H."/>
            <person name="Stock S.P."/>
            <person name="Adams B.J."/>
            <person name="Sternberg P.W."/>
            <person name="Mortazavi A."/>
        </authorList>
    </citation>
    <scope>NUCLEOTIDE SEQUENCE [LARGE SCALE GENOMIC DNA]</scope>
    <source>
        <strain evidence="4 5">ALL</strain>
    </source>
</reference>
<name>A0A4U8UYK0_STECR</name>
<proteinExistence type="inferred from homology"/>
<dbReference type="EMBL" id="CM016762">
    <property type="protein sequence ID" value="TMS38571.1"/>
    <property type="molecule type" value="Genomic_DNA"/>
</dbReference>
<evidence type="ECO:0000256" key="1">
    <source>
        <dbReference type="ARBA" id="ARBA00008270"/>
    </source>
</evidence>
<dbReference type="NCBIfam" id="TIGR00654">
    <property type="entry name" value="PhzF_family"/>
    <property type="match status" value="1"/>
</dbReference>
<organism evidence="4 5">
    <name type="scientific">Steinernema carpocapsae</name>
    <name type="common">Entomopathogenic nematode</name>
    <dbReference type="NCBI Taxonomy" id="34508"/>
    <lineage>
        <taxon>Eukaryota</taxon>
        <taxon>Metazoa</taxon>
        <taxon>Ecdysozoa</taxon>
        <taxon>Nematoda</taxon>
        <taxon>Chromadorea</taxon>
        <taxon>Rhabditida</taxon>
        <taxon>Tylenchina</taxon>
        <taxon>Panagrolaimomorpha</taxon>
        <taxon>Strongyloidoidea</taxon>
        <taxon>Steinernematidae</taxon>
        <taxon>Steinernema</taxon>
    </lineage>
</organism>
<dbReference type="PANTHER" id="PTHR13774">
    <property type="entry name" value="PHENAZINE BIOSYNTHESIS PROTEIN"/>
    <property type="match status" value="1"/>
</dbReference>
<dbReference type="InterPro" id="IPR003719">
    <property type="entry name" value="Phenazine_PhzF-like"/>
</dbReference>
<dbReference type="Pfam" id="PF02567">
    <property type="entry name" value="PhzC-PhzF"/>
    <property type="match status" value="1"/>
</dbReference>
<dbReference type="PANTHER" id="PTHR13774:SF17">
    <property type="entry name" value="PHENAZINE BIOSYNTHESIS-LIKE DOMAIN-CONTAINING PROTEIN"/>
    <property type="match status" value="1"/>
</dbReference>
<feature type="active site" evidence="3">
    <location>
        <position position="70"/>
    </location>
</feature>
<protein>
    <recommendedName>
        <fullName evidence="6">Phenazine biosynthesis-like domain-containing protein</fullName>
    </recommendedName>
</protein>
<dbReference type="SUPFAM" id="SSF54506">
    <property type="entry name" value="Diaminopimelate epimerase-like"/>
    <property type="match status" value="1"/>
</dbReference>
<dbReference type="Gene3D" id="3.10.310.10">
    <property type="entry name" value="Diaminopimelate Epimerase, Chain A, domain 1"/>
    <property type="match status" value="2"/>
</dbReference>
<dbReference type="EMBL" id="AZBU02000001">
    <property type="protein sequence ID" value="TMS38571.1"/>
    <property type="molecule type" value="Genomic_DNA"/>
</dbReference>
<keyword evidence="2" id="KW-0413">Isomerase</keyword>
<dbReference type="GO" id="GO:0016853">
    <property type="term" value="F:isomerase activity"/>
    <property type="evidence" value="ECO:0007669"/>
    <property type="project" value="UniProtKB-KW"/>
</dbReference>
<dbReference type="STRING" id="34508.A0A4U8UYK0"/>